<dbReference type="AlphaFoldDB" id="A0A1B2EEM5"/>
<evidence type="ECO:0000259" key="4">
    <source>
        <dbReference type="Pfam" id="PF03328"/>
    </source>
</evidence>
<evidence type="ECO:0000256" key="3">
    <source>
        <dbReference type="ARBA" id="ARBA00023239"/>
    </source>
</evidence>
<dbReference type="InterPro" id="IPR005000">
    <property type="entry name" value="Aldolase/citrate-lyase_domain"/>
</dbReference>
<dbReference type="InterPro" id="IPR015813">
    <property type="entry name" value="Pyrv/PenolPyrv_kinase-like_dom"/>
</dbReference>
<reference evidence="5" key="1">
    <citation type="submission" date="2016-07" db="EMBL/GenBank/DDBJ databases">
        <title>Microvirga ossetica sp. nov. a new species of rhizobia isolated from root nodules of the legume species Vicia alpestris Steven originated from North Ossetia region in the Caucasus.</title>
        <authorList>
            <person name="Safronova V.I."/>
            <person name="Kuznetsova I.G."/>
            <person name="Sazanova A.L."/>
            <person name="Belimov A."/>
            <person name="Andronov E."/>
            <person name="Osledkin Y.S."/>
            <person name="Onishchuk O.P."/>
            <person name="Kurchak O.N."/>
            <person name="Shaposhnikov A.I."/>
            <person name="Willems A."/>
            <person name="Tikhonovich I.A."/>
        </authorList>
    </citation>
    <scope>NUCLEOTIDE SEQUENCE [LARGE SCALE GENOMIC DNA]</scope>
    <source>
        <strain evidence="5">V5/3M</strain>
    </source>
</reference>
<dbReference type="Pfam" id="PF03328">
    <property type="entry name" value="HpcH_HpaI"/>
    <property type="match status" value="1"/>
</dbReference>
<dbReference type="PANTHER" id="PTHR30502">
    <property type="entry name" value="2-KETO-3-DEOXY-L-RHAMNONATE ALDOLASE"/>
    <property type="match status" value="1"/>
</dbReference>
<dbReference type="GO" id="GO:0016832">
    <property type="term" value="F:aldehyde-lyase activity"/>
    <property type="evidence" value="ECO:0007669"/>
    <property type="project" value="TreeGrafter"/>
</dbReference>
<dbReference type="Gene3D" id="3.20.20.60">
    <property type="entry name" value="Phosphoenolpyruvate-binding domains"/>
    <property type="match status" value="1"/>
</dbReference>
<keyword evidence="2" id="KW-0479">Metal-binding</keyword>
<comment type="similarity">
    <text evidence="1">Belongs to the HpcH/HpaI aldolase family.</text>
</comment>
<evidence type="ECO:0000256" key="1">
    <source>
        <dbReference type="ARBA" id="ARBA00005568"/>
    </source>
</evidence>
<dbReference type="PANTHER" id="PTHR30502:SF0">
    <property type="entry name" value="PHOSPHOENOLPYRUVATE CARBOXYLASE FAMILY PROTEIN"/>
    <property type="match status" value="1"/>
</dbReference>
<dbReference type="InterPro" id="IPR040442">
    <property type="entry name" value="Pyrv_kinase-like_dom_sf"/>
</dbReference>
<dbReference type="KEGG" id="moc:BB934_09380"/>
<keyword evidence="3" id="KW-0456">Lyase</keyword>
<protein>
    <submittedName>
        <fullName evidence="5">Hydroxyacid aldolase</fullName>
    </submittedName>
</protein>
<dbReference type="SUPFAM" id="SSF51621">
    <property type="entry name" value="Phosphoenolpyruvate/pyruvate domain"/>
    <property type="match status" value="1"/>
</dbReference>
<organism evidence="5">
    <name type="scientific">Microvirga ossetica</name>
    <dbReference type="NCBI Taxonomy" id="1882682"/>
    <lineage>
        <taxon>Bacteria</taxon>
        <taxon>Pseudomonadati</taxon>
        <taxon>Pseudomonadota</taxon>
        <taxon>Alphaproteobacteria</taxon>
        <taxon>Hyphomicrobiales</taxon>
        <taxon>Methylobacteriaceae</taxon>
        <taxon>Microvirga</taxon>
    </lineage>
</organism>
<dbReference type="InterPro" id="IPR050251">
    <property type="entry name" value="HpcH-HpaI_aldolase"/>
</dbReference>
<evidence type="ECO:0000256" key="2">
    <source>
        <dbReference type="ARBA" id="ARBA00022723"/>
    </source>
</evidence>
<name>A0A1B2EEM5_9HYPH</name>
<gene>
    <name evidence="5" type="ORF">BB934_09380</name>
</gene>
<dbReference type="RefSeq" id="WP_099509405.1">
    <property type="nucleotide sequence ID" value="NZ_CP016616.1"/>
</dbReference>
<dbReference type="OrthoDB" id="9802624at2"/>
<evidence type="ECO:0000313" key="5">
    <source>
        <dbReference type="EMBL" id="ANY78413.1"/>
    </source>
</evidence>
<dbReference type="GO" id="GO:0005737">
    <property type="term" value="C:cytoplasm"/>
    <property type="evidence" value="ECO:0007669"/>
    <property type="project" value="TreeGrafter"/>
</dbReference>
<feature type="domain" description="HpcH/HpaI aldolase/citrate lyase" evidence="4">
    <location>
        <begin position="21"/>
        <end position="242"/>
    </location>
</feature>
<proteinExistence type="inferred from homology"/>
<accession>A0A1B2EEM5</accession>
<dbReference type="EMBL" id="CP016616">
    <property type="protein sequence ID" value="ANY78413.1"/>
    <property type="molecule type" value="Genomic_DNA"/>
</dbReference>
<sequence>MLTDPSFPERLKSGAPLLTAWCGLPDPATAGILAREPFDAVVLDVQHGSIDFAAVLQAIPLVVAVGKPALVRIPVGDFASASRYLDAGVSGVIAPMINTVEDAGRLAGFTKFPPTGERSWGAYGALSLSGLEAGEYLSKANGLTVTFAMIETREALAIVDDILAVPGIDGIFIGPSDLSIALSGGKGLDPTGAEVEKALDHALSRAKAANKLAAIYAVSGARAAELARKGFHMVSIGSDISMLKAGAHAALAAARA</sequence>
<dbReference type="GO" id="GO:0046872">
    <property type="term" value="F:metal ion binding"/>
    <property type="evidence" value="ECO:0007669"/>
    <property type="project" value="UniProtKB-KW"/>
</dbReference>